<dbReference type="PANTHER" id="PTHR32419:SF6">
    <property type="entry name" value="GLUTATHIONE S-TRANSFERASE OMEGA-LIKE 1-RELATED"/>
    <property type="match status" value="1"/>
</dbReference>
<dbReference type="Gene3D" id="1.20.1050.10">
    <property type="match status" value="1"/>
</dbReference>
<reference evidence="2" key="1">
    <citation type="submission" date="2021-02" db="EMBL/GenBank/DDBJ databases">
        <authorList>
            <person name="Nowell W R."/>
        </authorList>
    </citation>
    <scope>NUCLEOTIDE SEQUENCE</scope>
</reference>
<evidence type="ECO:0000313" key="3">
    <source>
        <dbReference type="Proteomes" id="UP000663860"/>
    </source>
</evidence>
<dbReference type="PANTHER" id="PTHR32419">
    <property type="entry name" value="GLUTATHIONYL-HYDROQUINONE REDUCTASE"/>
    <property type="match status" value="1"/>
</dbReference>
<sequence length="182" mass="21438">MRMLNSEFNSYASHPPIDLYPISLRSRINAMNEQIFSKFNSAVYRAGFAKTQEIYDQALNDIFHLLDTLESILAKQRYLIDNNNVTETDIRAWTTLIRFDPVYFTHFKCNKKMISKDYPNLFGFTRELYQMANINKTVDIDEIKKHYYRSHLHINPTGIIAQGPDIDYDKPHGRDTQNYIDT</sequence>
<evidence type="ECO:0000259" key="1">
    <source>
        <dbReference type="PROSITE" id="PS50405"/>
    </source>
</evidence>
<name>A0A815PGS5_9BILA</name>
<dbReference type="InterPro" id="IPR036282">
    <property type="entry name" value="Glutathione-S-Trfase_C_sf"/>
</dbReference>
<dbReference type="InterPro" id="IPR047047">
    <property type="entry name" value="GST_Omega-like_C"/>
</dbReference>
<dbReference type="PROSITE" id="PS50405">
    <property type="entry name" value="GST_CTER"/>
    <property type="match status" value="1"/>
</dbReference>
<protein>
    <recommendedName>
        <fullName evidence="1">GST C-terminal domain-containing protein</fullName>
    </recommendedName>
</protein>
<dbReference type="InterPro" id="IPR010987">
    <property type="entry name" value="Glutathione-S-Trfase_C-like"/>
</dbReference>
<comment type="caution">
    <text evidence="2">The sequence shown here is derived from an EMBL/GenBank/DDBJ whole genome shotgun (WGS) entry which is preliminary data.</text>
</comment>
<feature type="domain" description="GST C-terminal" evidence="1">
    <location>
        <begin position="21"/>
        <end position="147"/>
    </location>
</feature>
<dbReference type="EMBL" id="CAJNOE010001759">
    <property type="protein sequence ID" value="CAF1448642.1"/>
    <property type="molecule type" value="Genomic_DNA"/>
</dbReference>
<dbReference type="CDD" id="cd03190">
    <property type="entry name" value="GST_C_Omega_like"/>
    <property type="match status" value="1"/>
</dbReference>
<dbReference type="InterPro" id="IPR016639">
    <property type="entry name" value="GST_Omega/GSH"/>
</dbReference>
<dbReference type="Proteomes" id="UP000663860">
    <property type="component" value="Unassembled WGS sequence"/>
</dbReference>
<accession>A0A815PGS5</accession>
<dbReference type="AlphaFoldDB" id="A0A815PGS5"/>
<organism evidence="2 3">
    <name type="scientific">Adineta steineri</name>
    <dbReference type="NCBI Taxonomy" id="433720"/>
    <lineage>
        <taxon>Eukaryota</taxon>
        <taxon>Metazoa</taxon>
        <taxon>Spiralia</taxon>
        <taxon>Gnathifera</taxon>
        <taxon>Rotifera</taxon>
        <taxon>Eurotatoria</taxon>
        <taxon>Bdelloidea</taxon>
        <taxon>Adinetida</taxon>
        <taxon>Adinetidae</taxon>
        <taxon>Adineta</taxon>
    </lineage>
</organism>
<dbReference type="Pfam" id="PF13410">
    <property type="entry name" value="GST_C_2"/>
    <property type="match status" value="1"/>
</dbReference>
<dbReference type="SUPFAM" id="SSF47616">
    <property type="entry name" value="GST C-terminal domain-like"/>
    <property type="match status" value="1"/>
</dbReference>
<gene>
    <name evidence="2" type="ORF">IZO911_LOCUS42228</name>
</gene>
<dbReference type="GO" id="GO:0004364">
    <property type="term" value="F:glutathione transferase activity"/>
    <property type="evidence" value="ECO:0007669"/>
    <property type="project" value="InterPro"/>
</dbReference>
<proteinExistence type="predicted"/>
<dbReference type="GO" id="GO:0005737">
    <property type="term" value="C:cytoplasm"/>
    <property type="evidence" value="ECO:0007669"/>
    <property type="project" value="TreeGrafter"/>
</dbReference>
<evidence type="ECO:0000313" key="2">
    <source>
        <dbReference type="EMBL" id="CAF1448642.1"/>
    </source>
</evidence>